<dbReference type="InterPro" id="IPR030482">
    <property type="entry name" value="PDRG1"/>
</dbReference>
<reference evidence="4 5" key="1">
    <citation type="journal article" date="2008" name="Science">
        <title>The Physcomitrella genome reveals evolutionary insights into the conquest of land by plants.</title>
        <authorList>
            <person name="Rensing S."/>
            <person name="Lang D."/>
            <person name="Zimmer A."/>
            <person name="Terry A."/>
            <person name="Salamov A."/>
            <person name="Shapiro H."/>
            <person name="Nishiyama T."/>
            <person name="Perroud P.-F."/>
            <person name="Lindquist E."/>
            <person name="Kamisugi Y."/>
            <person name="Tanahashi T."/>
            <person name="Sakakibara K."/>
            <person name="Fujita T."/>
            <person name="Oishi K."/>
            <person name="Shin-I T."/>
            <person name="Kuroki Y."/>
            <person name="Toyoda A."/>
            <person name="Suzuki Y."/>
            <person name="Hashimoto A."/>
            <person name="Yamaguchi K."/>
            <person name="Sugano A."/>
            <person name="Kohara Y."/>
            <person name="Fujiyama A."/>
            <person name="Anterola A."/>
            <person name="Aoki S."/>
            <person name="Ashton N."/>
            <person name="Barbazuk W.B."/>
            <person name="Barker E."/>
            <person name="Bennetzen J."/>
            <person name="Bezanilla M."/>
            <person name="Blankenship R."/>
            <person name="Cho S.H."/>
            <person name="Dutcher S."/>
            <person name="Estelle M."/>
            <person name="Fawcett J.A."/>
            <person name="Gundlach H."/>
            <person name="Hanada K."/>
            <person name="Heyl A."/>
            <person name="Hicks K.A."/>
            <person name="Hugh J."/>
            <person name="Lohr M."/>
            <person name="Mayer K."/>
            <person name="Melkozernov A."/>
            <person name="Murata T."/>
            <person name="Nelson D."/>
            <person name="Pils B."/>
            <person name="Prigge M."/>
            <person name="Reiss B."/>
            <person name="Renner T."/>
            <person name="Rombauts S."/>
            <person name="Rushton P."/>
            <person name="Sanderfoot A."/>
            <person name="Schween G."/>
            <person name="Shiu S.-H."/>
            <person name="Stueber K."/>
            <person name="Theodoulou F.L."/>
            <person name="Tu H."/>
            <person name="Van de Peer Y."/>
            <person name="Verrier P.J."/>
            <person name="Waters E."/>
            <person name="Wood A."/>
            <person name="Yang L."/>
            <person name="Cove D."/>
            <person name="Cuming A."/>
            <person name="Hasebe M."/>
            <person name="Lucas S."/>
            <person name="Mishler D.B."/>
            <person name="Reski R."/>
            <person name="Grigoriev I."/>
            <person name="Quatrano R.S."/>
            <person name="Boore J.L."/>
        </authorList>
    </citation>
    <scope>NUCLEOTIDE SEQUENCE [LARGE SCALE GENOMIC DNA]</scope>
    <source>
        <strain evidence="4 5">cv. Gransden 2004</strain>
    </source>
</reference>
<comment type="subcellular location">
    <subcellularLocation>
        <location evidence="1">Cytoplasm</location>
    </subcellularLocation>
</comment>
<keyword evidence="2" id="KW-0963">Cytoplasm</keyword>
<dbReference type="Gramene" id="Pp3c10_24560V3.3">
    <property type="protein sequence ID" value="Pp3c10_24560V3.3"/>
    <property type="gene ID" value="Pp3c10_24560"/>
</dbReference>
<evidence type="ECO:0000313" key="5">
    <source>
        <dbReference type="Proteomes" id="UP000006727"/>
    </source>
</evidence>
<dbReference type="EMBL" id="ABEU02000010">
    <property type="status" value="NOT_ANNOTATED_CDS"/>
    <property type="molecule type" value="Genomic_DNA"/>
</dbReference>
<dbReference type="AlphaFoldDB" id="A0A7I4A4C7"/>
<gene>
    <name evidence="4" type="primary">LOC112287263</name>
</gene>
<reference evidence="4 5" key="2">
    <citation type="journal article" date="2018" name="Plant J.">
        <title>The Physcomitrella patens chromosome-scale assembly reveals moss genome structure and evolution.</title>
        <authorList>
            <person name="Lang D."/>
            <person name="Ullrich K.K."/>
            <person name="Murat F."/>
            <person name="Fuchs J."/>
            <person name="Jenkins J."/>
            <person name="Haas F.B."/>
            <person name="Piednoel M."/>
            <person name="Gundlach H."/>
            <person name="Van Bel M."/>
            <person name="Meyberg R."/>
            <person name="Vives C."/>
            <person name="Morata J."/>
            <person name="Symeonidi A."/>
            <person name="Hiss M."/>
            <person name="Muchero W."/>
            <person name="Kamisugi Y."/>
            <person name="Saleh O."/>
            <person name="Blanc G."/>
            <person name="Decker E.L."/>
            <person name="van Gessel N."/>
            <person name="Grimwood J."/>
            <person name="Hayes R.D."/>
            <person name="Graham S.W."/>
            <person name="Gunter L.E."/>
            <person name="McDaniel S.F."/>
            <person name="Hoernstein S.N.W."/>
            <person name="Larsson A."/>
            <person name="Li F.W."/>
            <person name="Perroud P.F."/>
            <person name="Phillips J."/>
            <person name="Ranjan P."/>
            <person name="Rokshar D.S."/>
            <person name="Rothfels C.J."/>
            <person name="Schneider L."/>
            <person name="Shu S."/>
            <person name="Stevenson D.W."/>
            <person name="Thummler F."/>
            <person name="Tillich M."/>
            <person name="Villarreal Aguilar J.C."/>
            <person name="Widiez T."/>
            <person name="Wong G.K."/>
            <person name="Wymore A."/>
            <person name="Zhang Y."/>
            <person name="Zimmer A.D."/>
            <person name="Quatrano R.S."/>
            <person name="Mayer K.F.X."/>
            <person name="Goodstein D."/>
            <person name="Casacuberta J.M."/>
            <person name="Vandepoele K."/>
            <person name="Reski R."/>
            <person name="Cuming A.C."/>
            <person name="Tuskan G.A."/>
            <person name="Maumus F."/>
            <person name="Salse J."/>
            <person name="Schmutz J."/>
            <person name="Rensing S.A."/>
        </authorList>
    </citation>
    <scope>NUCLEOTIDE SEQUENCE [LARGE SCALE GENOMIC DNA]</scope>
    <source>
        <strain evidence="4 5">cv. Gransden 2004</strain>
    </source>
</reference>
<dbReference type="Proteomes" id="UP000006727">
    <property type="component" value="Chromosome 10"/>
</dbReference>
<dbReference type="EnsemblPlants" id="Pp3c10_24560V3.3">
    <property type="protein sequence ID" value="Pp3c10_24560V3.3"/>
    <property type="gene ID" value="Pp3c10_24560"/>
</dbReference>
<evidence type="ECO:0000256" key="2">
    <source>
        <dbReference type="ARBA" id="ARBA00022490"/>
    </source>
</evidence>
<name>A0A7I4A4C7_PHYPA</name>
<protein>
    <recommendedName>
        <fullName evidence="6">P53 and DNA damage-regulated protein 1</fullName>
    </recommendedName>
</protein>
<evidence type="ECO:0000256" key="3">
    <source>
        <dbReference type="ARBA" id="ARBA00023186"/>
    </source>
</evidence>
<evidence type="ECO:0000313" key="4">
    <source>
        <dbReference type="EnsemblPlants" id="Pp3c10_24560V3.3"/>
    </source>
</evidence>
<dbReference type="Gramene" id="Pp3c10_24560V3.2">
    <property type="protein sequence ID" value="Pp3c10_24560V3.2"/>
    <property type="gene ID" value="Pp3c10_24560"/>
</dbReference>
<organism evidence="4 5">
    <name type="scientific">Physcomitrium patens</name>
    <name type="common">Spreading-leaved earth moss</name>
    <name type="synonym">Physcomitrella patens</name>
    <dbReference type="NCBI Taxonomy" id="3218"/>
    <lineage>
        <taxon>Eukaryota</taxon>
        <taxon>Viridiplantae</taxon>
        <taxon>Streptophyta</taxon>
        <taxon>Embryophyta</taxon>
        <taxon>Bryophyta</taxon>
        <taxon>Bryophytina</taxon>
        <taxon>Bryopsida</taxon>
        <taxon>Funariidae</taxon>
        <taxon>Funariales</taxon>
        <taxon>Funariaceae</taxon>
        <taxon>Physcomitrium</taxon>
    </lineage>
</organism>
<sequence>MPGFRKVARIRVLGMDGEVQDLQKKVAEVEVFAEDLLLARHDLVECDRSRNGNREALSAMRRQAKTSRSSVVLPGVSRGDADKCRTCGDYDGTTHVWYMAPGSDVFLRRPFHSVHTQLEQEQVSLDQRAKTLQGVVKEKTLQLSNVGALADRIAPGLVKSIVTLKDN</sequence>
<proteinExistence type="predicted"/>
<accession>A0A7I4A4C7</accession>
<dbReference type="EnsemblPlants" id="Pp3c10_24560V3.2">
    <property type="protein sequence ID" value="Pp3c10_24560V3.2"/>
    <property type="gene ID" value="Pp3c10_24560"/>
</dbReference>
<dbReference type="CDD" id="cd22860">
    <property type="entry name" value="PDRG1"/>
    <property type="match status" value="1"/>
</dbReference>
<dbReference type="PANTHER" id="PTHR21162">
    <property type="entry name" value="P53 AND DNA DAMAGE-REGULATED PROTEIN"/>
    <property type="match status" value="1"/>
</dbReference>
<reference evidence="4" key="3">
    <citation type="submission" date="2020-12" db="UniProtKB">
        <authorList>
            <consortium name="EnsemblPlants"/>
        </authorList>
    </citation>
    <scope>IDENTIFICATION</scope>
</reference>
<dbReference type="PANTHER" id="PTHR21162:SF0">
    <property type="entry name" value="P53 AND DNA DAMAGE-REGULATED PROTEIN 1"/>
    <property type="match status" value="1"/>
</dbReference>
<evidence type="ECO:0000256" key="1">
    <source>
        <dbReference type="ARBA" id="ARBA00004496"/>
    </source>
</evidence>
<dbReference type="OMA" id="KSFWISE"/>
<evidence type="ECO:0008006" key="6">
    <source>
        <dbReference type="Google" id="ProtNLM"/>
    </source>
</evidence>
<keyword evidence="5" id="KW-1185">Reference proteome</keyword>
<keyword evidence="3" id="KW-0143">Chaperone</keyword>
<dbReference type="GO" id="GO:0005737">
    <property type="term" value="C:cytoplasm"/>
    <property type="evidence" value="ECO:0007669"/>
    <property type="project" value="UniProtKB-SubCell"/>
</dbReference>